<organism evidence="1 2">
    <name type="scientific">Letharia lupina</name>
    <dbReference type="NCBI Taxonomy" id="560253"/>
    <lineage>
        <taxon>Eukaryota</taxon>
        <taxon>Fungi</taxon>
        <taxon>Dikarya</taxon>
        <taxon>Ascomycota</taxon>
        <taxon>Pezizomycotina</taxon>
        <taxon>Lecanoromycetes</taxon>
        <taxon>OSLEUM clade</taxon>
        <taxon>Lecanoromycetidae</taxon>
        <taxon>Lecanorales</taxon>
        <taxon>Lecanorineae</taxon>
        <taxon>Parmeliaceae</taxon>
        <taxon>Letharia</taxon>
    </lineage>
</organism>
<dbReference type="AlphaFoldDB" id="A0A8H6CDD8"/>
<evidence type="ECO:0000313" key="2">
    <source>
        <dbReference type="Proteomes" id="UP000593566"/>
    </source>
</evidence>
<evidence type="ECO:0000313" key="1">
    <source>
        <dbReference type="EMBL" id="KAF6221303.1"/>
    </source>
</evidence>
<dbReference type="GeneID" id="59330572"/>
<sequence length="122" mass="13765">MHIPQPAHCEDESCDRVPPPAVVLNRCPLLTSRAITNGSLGFIVSYESSLVTPNDKILELDRWCFHGNAEEPHAESILEYGSACRRCHTFDNEEFDERIAVAEEKLAREDRPDRIPEFANTG</sequence>
<dbReference type="EMBL" id="JACCJB010000014">
    <property type="protein sequence ID" value="KAF6221303.1"/>
    <property type="molecule type" value="Genomic_DNA"/>
</dbReference>
<name>A0A8H6CDD8_9LECA</name>
<dbReference type="RefSeq" id="XP_037150738.1">
    <property type="nucleotide sequence ID" value="XM_037293085.1"/>
</dbReference>
<protein>
    <submittedName>
        <fullName evidence="1">Uncharacterized protein</fullName>
    </submittedName>
</protein>
<keyword evidence="2" id="KW-1185">Reference proteome</keyword>
<reference evidence="1 2" key="1">
    <citation type="journal article" date="2020" name="Genomics">
        <title>Complete, high-quality genomes from long-read metagenomic sequencing of two wolf lichen thalli reveals enigmatic genome architecture.</title>
        <authorList>
            <person name="McKenzie S.K."/>
            <person name="Walston R.F."/>
            <person name="Allen J.L."/>
        </authorList>
    </citation>
    <scope>NUCLEOTIDE SEQUENCE [LARGE SCALE GENOMIC DNA]</scope>
    <source>
        <strain evidence="1">WasteWater1</strain>
    </source>
</reference>
<comment type="caution">
    <text evidence="1">The sequence shown here is derived from an EMBL/GenBank/DDBJ whole genome shotgun (WGS) entry which is preliminary data.</text>
</comment>
<gene>
    <name evidence="1" type="ORF">HO133_002158</name>
</gene>
<dbReference type="Proteomes" id="UP000593566">
    <property type="component" value="Unassembled WGS sequence"/>
</dbReference>
<proteinExistence type="predicted"/>
<accession>A0A8H6CDD8</accession>